<dbReference type="AlphaFoldDB" id="A0A1W1H7K7"/>
<dbReference type="RefSeq" id="WP_080804826.1">
    <property type="nucleotide sequence ID" value="NZ_LT828549.1"/>
</dbReference>
<name>A0A1W1H7K7_9BACT</name>
<dbReference type="OrthoDB" id="5422023at2"/>
<evidence type="ECO:0000313" key="2">
    <source>
        <dbReference type="Proteomes" id="UP000191931"/>
    </source>
</evidence>
<accession>A0A1W1H7K7</accession>
<evidence type="ECO:0000313" key="1">
    <source>
        <dbReference type="EMBL" id="SLM28470.1"/>
    </source>
</evidence>
<keyword evidence="2" id="KW-1185">Reference proteome</keyword>
<proteinExistence type="predicted"/>
<sequence>MKFLHSSSENSSLPEKKSFLWIKQNLDPEWSYIVFENSLKRRENSLKSSIFDSDCIFYASLAREEYGWLKVFDEERECEFLVIRIPPGNEEKVLGRVLGYGFPEETVYYLYKKA</sequence>
<organism evidence="1 2">
    <name type="scientific">Desulfamplus magnetovallimortis</name>
    <dbReference type="NCBI Taxonomy" id="1246637"/>
    <lineage>
        <taxon>Bacteria</taxon>
        <taxon>Pseudomonadati</taxon>
        <taxon>Thermodesulfobacteriota</taxon>
        <taxon>Desulfobacteria</taxon>
        <taxon>Desulfobacterales</taxon>
        <taxon>Desulfobacteraceae</taxon>
        <taxon>Desulfamplus</taxon>
    </lineage>
</organism>
<reference evidence="1 2" key="1">
    <citation type="submission" date="2017-03" db="EMBL/GenBank/DDBJ databases">
        <authorList>
            <person name="Afonso C.L."/>
            <person name="Miller P.J."/>
            <person name="Scott M.A."/>
            <person name="Spackman E."/>
            <person name="Goraichik I."/>
            <person name="Dimitrov K.M."/>
            <person name="Suarez D.L."/>
            <person name="Swayne D.E."/>
        </authorList>
    </citation>
    <scope>NUCLEOTIDE SEQUENCE [LARGE SCALE GENOMIC DNA]</scope>
    <source>
        <strain evidence="1">PRJEB14757</strain>
    </source>
</reference>
<dbReference type="EMBL" id="FWEV01000044">
    <property type="protein sequence ID" value="SLM28470.1"/>
    <property type="molecule type" value="Genomic_DNA"/>
</dbReference>
<protein>
    <submittedName>
        <fullName evidence="1">Uncharacterized protein</fullName>
    </submittedName>
</protein>
<gene>
    <name evidence="1" type="ORF">MTBBW1_1380017</name>
</gene>
<dbReference type="Proteomes" id="UP000191931">
    <property type="component" value="Unassembled WGS sequence"/>
</dbReference>
<dbReference type="STRING" id="1246637.MTBBW1_1380017"/>